<dbReference type="AlphaFoldDB" id="A0A9E2L396"/>
<dbReference type="InterPro" id="IPR036249">
    <property type="entry name" value="Thioredoxin-like_sf"/>
</dbReference>
<dbReference type="Pfam" id="PF01257">
    <property type="entry name" value="2Fe-2S_thioredx"/>
    <property type="match status" value="1"/>
</dbReference>
<comment type="caution">
    <text evidence="1">The sequence shown here is derived from an EMBL/GenBank/DDBJ whole genome shotgun (WGS) entry which is preliminary data.</text>
</comment>
<organism evidence="1 2">
    <name type="scientific">Candidatus Treponema excrementipullorum</name>
    <dbReference type="NCBI Taxonomy" id="2838768"/>
    <lineage>
        <taxon>Bacteria</taxon>
        <taxon>Pseudomonadati</taxon>
        <taxon>Spirochaetota</taxon>
        <taxon>Spirochaetia</taxon>
        <taxon>Spirochaetales</taxon>
        <taxon>Treponemataceae</taxon>
        <taxon>Treponema</taxon>
    </lineage>
</organism>
<dbReference type="SUPFAM" id="SSF52833">
    <property type="entry name" value="Thioredoxin-like"/>
    <property type="match status" value="1"/>
</dbReference>
<dbReference type="Gene3D" id="3.40.30.10">
    <property type="entry name" value="Glutaredoxin"/>
    <property type="match status" value="1"/>
</dbReference>
<accession>A0A9E2L396</accession>
<evidence type="ECO:0000313" key="1">
    <source>
        <dbReference type="EMBL" id="MBU3849943.1"/>
    </source>
</evidence>
<sequence length="84" mass="9050">MEKIKVSICTGTACFVMGASELMLLEEELPPELKDKVEVEGITCFEVCKNASCGKAPFVQINGETVPEATIPVVLEKIHQIAGI</sequence>
<evidence type="ECO:0000313" key="2">
    <source>
        <dbReference type="Proteomes" id="UP000823914"/>
    </source>
</evidence>
<name>A0A9E2L396_9SPIR</name>
<reference evidence="1" key="2">
    <citation type="submission" date="2021-04" db="EMBL/GenBank/DDBJ databases">
        <authorList>
            <person name="Gilroy R."/>
        </authorList>
    </citation>
    <scope>NUCLEOTIDE SEQUENCE</scope>
    <source>
        <strain evidence="1">Gambia15-2214</strain>
    </source>
</reference>
<dbReference type="Proteomes" id="UP000823914">
    <property type="component" value="Unassembled WGS sequence"/>
</dbReference>
<reference evidence="1" key="1">
    <citation type="journal article" date="2021" name="PeerJ">
        <title>Extensive microbial diversity within the chicken gut microbiome revealed by metagenomics and culture.</title>
        <authorList>
            <person name="Gilroy R."/>
            <person name="Ravi A."/>
            <person name="Getino M."/>
            <person name="Pursley I."/>
            <person name="Horton D.L."/>
            <person name="Alikhan N.F."/>
            <person name="Baker D."/>
            <person name="Gharbi K."/>
            <person name="Hall N."/>
            <person name="Watson M."/>
            <person name="Adriaenssens E.M."/>
            <person name="Foster-Nyarko E."/>
            <person name="Jarju S."/>
            <person name="Secka A."/>
            <person name="Antonio M."/>
            <person name="Oren A."/>
            <person name="Chaudhuri R.R."/>
            <person name="La Ragione R."/>
            <person name="Hildebrand F."/>
            <person name="Pallen M.J."/>
        </authorList>
    </citation>
    <scope>NUCLEOTIDE SEQUENCE</scope>
    <source>
        <strain evidence="1">Gambia15-2214</strain>
    </source>
</reference>
<dbReference type="EMBL" id="JAHLFV010000123">
    <property type="protein sequence ID" value="MBU3849943.1"/>
    <property type="molecule type" value="Genomic_DNA"/>
</dbReference>
<proteinExistence type="predicted"/>
<gene>
    <name evidence="1" type="ORF">IAA16_05195</name>
</gene>
<protein>
    <submittedName>
        <fullName evidence="1">NAD(P)H-dependent oxidoreductase subunit E</fullName>
    </submittedName>
</protein>